<evidence type="ECO:0000313" key="3">
    <source>
        <dbReference type="Proteomes" id="UP000321577"/>
    </source>
</evidence>
<proteinExistence type="predicted"/>
<sequence>MASTSIKTPGIAAAIGEVFRQNKIPCLVLNAVVMLLVGSYYLVPDVAEVWNQVGEFKLKWSFAFSSASTVFAAVLLPTLVQGMMGTLPAEGRGMRVLLLSAFWGYRGMEIDLFYRFQGWLFGTGNDARTLAIKVAVDQFLMSPIWFVPTVLIAMRWADAGGSWSRTRASLDRDFWLRVCPTVMVTNWLVWIPTLALVYSLPSALQFPLFSVVMCFFILIMTLLARKAEA</sequence>
<dbReference type="RefSeq" id="WP_146853470.1">
    <property type="nucleotide sequence ID" value="NZ_BKAG01000040.1"/>
</dbReference>
<keyword evidence="1" id="KW-1133">Transmembrane helix</keyword>
<feature type="transmembrane region" description="Helical" evidence="1">
    <location>
        <begin position="24"/>
        <end position="43"/>
    </location>
</feature>
<dbReference type="Proteomes" id="UP000321577">
    <property type="component" value="Unassembled WGS sequence"/>
</dbReference>
<dbReference type="OrthoDB" id="190277at2"/>
<evidence type="ECO:0000313" key="2">
    <source>
        <dbReference type="EMBL" id="GEP44991.1"/>
    </source>
</evidence>
<evidence type="ECO:0000256" key="1">
    <source>
        <dbReference type="SAM" id="Phobius"/>
    </source>
</evidence>
<gene>
    <name evidence="2" type="ORF">BGE01nite_42820</name>
</gene>
<dbReference type="EMBL" id="BKAG01000040">
    <property type="protein sequence ID" value="GEP44991.1"/>
    <property type="molecule type" value="Genomic_DNA"/>
</dbReference>
<feature type="transmembrane region" description="Helical" evidence="1">
    <location>
        <begin position="63"/>
        <end position="84"/>
    </location>
</feature>
<reference evidence="2 3" key="1">
    <citation type="submission" date="2019-07" db="EMBL/GenBank/DDBJ databases">
        <title>Whole genome shotgun sequence of Brevifollis gellanilyticus NBRC 108608.</title>
        <authorList>
            <person name="Hosoyama A."/>
            <person name="Uohara A."/>
            <person name="Ohji S."/>
            <person name="Ichikawa N."/>
        </authorList>
    </citation>
    <scope>NUCLEOTIDE SEQUENCE [LARGE SCALE GENOMIC DNA]</scope>
    <source>
        <strain evidence="2 3">NBRC 108608</strain>
    </source>
</reference>
<keyword evidence="1" id="KW-0472">Membrane</keyword>
<comment type="caution">
    <text evidence="2">The sequence shown here is derived from an EMBL/GenBank/DDBJ whole genome shotgun (WGS) entry which is preliminary data.</text>
</comment>
<feature type="transmembrane region" description="Helical" evidence="1">
    <location>
        <begin position="174"/>
        <end position="198"/>
    </location>
</feature>
<accession>A0A512MF69</accession>
<organism evidence="2 3">
    <name type="scientific">Brevifollis gellanilyticus</name>
    <dbReference type="NCBI Taxonomy" id="748831"/>
    <lineage>
        <taxon>Bacteria</taxon>
        <taxon>Pseudomonadati</taxon>
        <taxon>Verrucomicrobiota</taxon>
        <taxon>Verrucomicrobiia</taxon>
        <taxon>Verrucomicrobiales</taxon>
        <taxon>Verrucomicrobiaceae</taxon>
    </lineage>
</organism>
<keyword evidence="3" id="KW-1185">Reference proteome</keyword>
<feature type="transmembrane region" description="Helical" evidence="1">
    <location>
        <begin position="204"/>
        <end position="224"/>
    </location>
</feature>
<keyword evidence="1" id="KW-0812">Transmembrane</keyword>
<dbReference type="AlphaFoldDB" id="A0A512MF69"/>
<name>A0A512MF69_9BACT</name>
<protein>
    <submittedName>
        <fullName evidence="2">Uncharacterized protein</fullName>
    </submittedName>
</protein>